<keyword evidence="2 4" id="KW-0378">Hydrolase</keyword>
<comment type="cofactor">
    <cofactor evidence="4">
        <name>Zn(2+)</name>
        <dbReference type="ChEBI" id="CHEBI:29105"/>
    </cofactor>
    <text evidence="4">Binds 2 Zn(2+) ions per subunit.</text>
</comment>
<evidence type="ECO:0000256" key="1">
    <source>
        <dbReference type="ARBA" id="ARBA00022723"/>
    </source>
</evidence>
<accession>A0ABU2FZF1</accession>
<keyword evidence="1 4" id="KW-0479">Metal-binding</keyword>
<comment type="caution">
    <text evidence="6">The sequence shown here is derived from an EMBL/GenBank/DDBJ whole genome shotgun (WGS) entry which is preliminary data.</text>
</comment>
<comment type="function">
    <text evidence="4">D-aminoacyl-tRNA deacylase with broad substrate specificity. By recycling D-aminoacyl-tRNA to D-amino acids and free tRNA molecules, this enzyme counteracts the toxicity associated with the formation of D-aminoacyl-tRNA entities in vivo.</text>
</comment>
<reference evidence="6 7" key="1">
    <citation type="submission" date="2022-06" db="EMBL/GenBank/DDBJ databases">
        <title>Halogeometricum sp. a new haloarchaeum isolate from saline soil.</title>
        <authorList>
            <person name="Strakova D."/>
            <person name="Galisteo C."/>
            <person name="Sanchez-Porro C."/>
            <person name="Ventosa A."/>
        </authorList>
    </citation>
    <scope>NUCLEOTIDE SEQUENCE [LARGE SCALE GENOMIC DNA]</scope>
    <source>
        <strain evidence="7">S3BR25-2</strain>
    </source>
</reference>
<evidence type="ECO:0000256" key="4">
    <source>
        <dbReference type="HAMAP-Rule" id="MF_00562"/>
    </source>
</evidence>
<dbReference type="Pfam" id="PF04414">
    <property type="entry name" value="tRNA_deacylase"/>
    <property type="match status" value="1"/>
</dbReference>
<dbReference type="SUPFAM" id="SSF142535">
    <property type="entry name" value="AF0625-like"/>
    <property type="match status" value="1"/>
</dbReference>
<evidence type="ECO:0000256" key="2">
    <source>
        <dbReference type="ARBA" id="ARBA00022801"/>
    </source>
</evidence>
<dbReference type="Proteomes" id="UP001254813">
    <property type="component" value="Unassembled WGS sequence"/>
</dbReference>
<comment type="catalytic activity">
    <reaction evidence="4">
        <text>a D-aminoacyl-tRNA + H2O = a tRNA + a D-alpha-amino acid + H(+)</text>
        <dbReference type="Rhea" id="RHEA:13953"/>
        <dbReference type="Rhea" id="RHEA-COMP:10123"/>
        <dbReference type="Rhea" id="RHEA-COMP:10124"/>
        <dbReference type="ChEBI" id="CHEBI:15377"/>
        <dbReference type="ChEBI" id="CHEBI:15378"/>
        <dbReference type="ChEBI" id="CHEBI:59871"/>
        <dbReference type="ChEBI" id="CHEBI:78442"/>
        <dbReference type="ChEBI" id="CHEBI:79333"/>
        <dbReference type="EC" id="3.1.1.96"/>
    </reaction>
</comment>
<dbReference type="EC" id="3.1.1.96" evidence="4"/>
<comment type="subunit">
    <text evidence="4">Monomer.</text>
</comment>
<dbReference type="PANTHER" id="PTHR34667">
    <property type="entry name" value="D-AMINOACYL-TRNA DEACYLASE"/>
    <property type="match status" value="1"/>
</dbReference>
<evidence type="ECO:0000313" key="6">
    <source>
        <dbReference type="EMBL" id="MDS0293601.1"/>
    </source>
</evidence>
<dbReference type="NCBIfam" id="NF011435">
    <property type="entry name" value="PRK14866.1-1"/>
    <property type="match status" value="1"/>
</dbReference>
<name>A0ABU2FZF1_9EURY</name>
<dbReference type="InterPro" id="IPR018033">
    <property type="entry name" value="Deacylase_DtdA_archaea"/>
</dbReference>
<comment type="catalytic activity">
    <reaction evidence="4">
        <text>glycyl-tRNA(Ala) + H2O = tRNA(Ala) + glycine + H(+)</text>
        <dbReference type="Rhea" id="RHEA:53744"/>
        <dbReference type="Rhea" id="RHEA-COMP:9657"/>
        <dbReference type="Rhea" id="RHEA-COMP:13640"/>
        <dbReference type="ChEBI" id="CHEBI:15377"/>
        <dbReference type="ChEBI" id="CHEBI:15378"/>
        <dbReference type="ChEBI" id="CHEBI:57305"/>
        <dbReference type="ChEBI" id="CHEBI:78442"/>
        <dbReference type="ChEBI" id="CHEBI:78522"/>
        <dbReference type="EC" id="3.1.1.96"/>
    </reaction>
</comment>
<dbReference type="HAMAP" id="MF_00562">
    <property type="entry name" value="Deacylase_DtdA"/>
    <property type="match status" value="1"/>
</dbReference>
<evidence type="ECO:0000256" key="3">
    <source>
        <dbReference type="ARBA" id="ARBA00022833"/>
    </source>
</evidence>
<dbReference type="InterPro" id="IPR007508">
    <property type="entry name" value="DtdA"/>
</dbReference>
<gene>
    <name evidence="4" type="primary">dtdA</name>
    <name evidence="6" type="ORF">NDI79_05350</name>
</gene>
<keyword evidence="3 4" id="KW-0862">Zinc</keyword>
<dbReference type="Gene3D" id="3.40.50.10700">
    <property type="entry name" value="AF0625-like"/>
    <property type="match status" value="1"/>
</dbReference>
<dbReference type="Gene3D" id="3.40.630.50">
    <property type="entry name" value="AF0625-like"/>
    <property type="match status" value="1"/>
</dbReference>
<sequence length="460" mass="48811">MIAVVVSRADSASVHVGERLLELGEWDERTDDSRSDAEGGGTYYETEGFELREFDGLHIELEGVAAAFSEPPEFVAFVSRHSGETGPLLTAHFTGNFGPAEYGGEEGTFARACPNAGKAVVEAFDRHAPEGYGVGIECTHHGPTDVGAPAMFVELGSDEDEWADPEGARAVARSVLDLSGVDADRERQLVGFGGGHYAPRFERIVRETDWAVGHVGADWPLDAMGSPESEDNREVIRRAFEASGAEYAVVDGDRPALVEAVESLGYRVVTETWTRETAGVSLARLDELEATLSSVEDGLRLGADASGEDGADDAGGATTESDPAPDDYVVVSLPDDLLSEAAGIDLDAAREAVSANAVAFETREGGTKAAGRAALVDEARYDDIVDSLVAVLAEKYDEVRREETAVVAVRESFDAAAAAELGVPEGPAFGKLSAGRSVELDDREVTPDEVLSEEKVIFRI</sequence>
<proteinExistence type="inferred from homology"/>
<keyword evidence="7" id="KW-1185">Reference proteome</keyword>
<dbReference type="EMBL" id="JAMQOQ010000001">
    <property type="protein sequence ID" value="MDS0293601.1"/>
    <property type="molecule type" value="Genomic_DNA"/>
</dbReference>
<comment type="similarity">
    <text evidence="4">Belongs to the DtdA deacylase family.</text>
</comment>
<evidence type="ECO:0000313" key="7">
    <source>
        <dbReference type="Proteomes" id="UP001254813"/>
    </source>
</evidence>
<dbReference type="PANTHER" id="PTHR34667:SF1">
    <property type="entry name" value="D-AMINOACYL-TRNA DEACYLASE"/>
    <property type="match status" value="1"/>
</dbReference>
<protein>
    <recommendedName>
        <fullName evidence="4">D-aminoacyl-tRNA deacylase</fullName>
        <ecNumber evidence="4">3.1.1.96</ecNumber>
    </recommendedName>
</protein>
<evidence type="ECO:0000256" key="5">
    <source>
        <dbReference type="SAM" id="MobiDB-lite"/>
    </source>
</evidence>
<organism evidence="6 7">
    <name type="scientific">Halogeometricum luteum</name>
    <dbReference type="NCBI Taxonomy" id="2950537"/>
    <lineage>
        <taxon>Archaea</taxon>
        <taxon>Methanobacteriati</taxon>
        <taxon>Methanobacteriota</taxon>
        <taxon>Stenosarchaea group</taxon>
        <taxon>Halobacteria</taxon>
        <taxon>Halobacteriales</taxon>
        <taxon>Haloferacaceae</taxon>
        <taxon>Halogeometricum</taxon>
    </lineage>
</organism>
<feature type="region of interest" description="Disordered" evidence="5">
    <location>
        <begin position="301"/>
        <end position="326"/>
    </location>
</feature>
<dbReference type="RefSeq" id="WP_310927407.1">
    <property type="nucleotide sequence ID" value="NZ_JAMQOQ010000001.1"/>
</dbReference>